<dbReference type="Proteomes" id="UP000469011">
    <property type="component" value="Unassembled WGS sequence"/>
</dbReference>
<organism evidence="1 2">
    <name type="scientific">Jiella pacifica</name>
    <dbReference type="NCBI Taxonomy" id="2696469"/>
    <lineage>
        <taxon>Bacteria</taxon>
        <taxon>Pseudomonadati</taxon>
        <taxon>Pseudomonadota</taxon>
        <taxon>Alphaproteobacteria</taxon>
        <taxon>Hyphomicrobiales</taxon>
        <taxon>Aurantimonadaceae</taxon>
        <taxon>Jiella</taxon>
    </lineage>
</organism>
<keyword evidence="2" id="KW-1185">Reference proteome</keyword>
<accession>A0A6N9SYI8</accession>
<proteinExistence type="predicted"/>
<sequence>MDLALASVTGALTRDCGPSWRDLPRDLGRVLQQNGVGELVRVQRNGVMERTAVRLRRVFYEHVEIEPTSDAPKGRIAKGTSGSVLMVNGVPAGLAVTTAGDDGARVLRMDAIVNRLDRFVNDRNPADLAEGTPVKSADLEAAPHVGHSFEITEWSALPAEPQFAAKNLEGGSNALPYIAQAGSEPVTLKLTFTGSNTQIIRSIQLVSETGGDDAEDALQTTIPKAIEITVDSSSSGSRPRVLPGGDMSPAGLFETKIGGGTKARTVTLRLRSAWQTGLPIRIDRVVIE</sequence>
<comment type="caution">
    <text evidence="1">The sequence shown here is derived from an EMBL/GenBank/DDBJ whole genome shotgun (WGS) entry which is preliminary data.</text>
</comment>
<reference evidence="1 2" key="1">
    <citation type="submission" date="2020-01" db="EMBL/GenBank/DDBJ databases">
        <title>Jiella pacifica sp. nov.</title>
        <authorList>
            <person name="Xue Z."/>
            <person name="Zhu S."/>
            <person name="Chen J."/>
            <person name="Yang J."/>
        </authorList>
    </citation>
    <scope>NUCLEOTIDE SEQUENCE [LARGE SCALE GENOMIC DNA]</scope>
    <source>
        <strain evidence="1 2">40Bstr34</strain>
    </source>
</reference>
<dbReference type="AlphaFoldDB" id="A0A6N9SYI8"/>
<evidence type="ECO:0000313" key="1">
    <source>
        <dbReference type="EMBL" id="NDW04160.1"/>
    </source>
</evidence>
<evidence type="ECO:0000313" key="2">
    <source>
        <dbReference type="Proteomes" id="UP000469011"/>
    </source>
</evidence>
<name>A0A6N9SYI8_9HYPH</name>
<dbReference type="EMBL" id="JAAAMG010000004">
    <property type="protein sequence ID" value="NDW04160.1"/>
    <property type="molecule type" value="Genomic_DNA"/>
</dbReference>
<dbReference type="RefSeq" id="WP_163462221.1">
    <property type="nucleotide sequence ID" value="NZ_JAAAMG010000004.1"/>
</dbReference>
<protein>
    <submittedName>
        <fullName evidence="1">Uncharacterized protein</fullName>
    </submittedName>
</protein>
<gene>
    <name evidence="1" type="ORF">GTK09_06925</name>
</gene>